<evidence type="ECO:0000256" key="2">
    <source>
        <dbReference type="ARBA" id="ARBA00022603"/>
    </source>
</evidence>
<dbReference type="Gene3D" id="3.40.50.150">
    <property type="entry name" value="Vaccinia Virus protein VP39"/>
    <property type="match status" value="1"/>
</dbReference>
<dbReference type="Proteomes" id="UP001617669">
    <property type="component" value="Unassembled WGS sequence"/>
</dbReference>
<keyword evidence="2 6" id="KW-0489">Methyltransferase</keyword>
<evidence type="ECO:0000313" key="6">
    <source>
        <dbReference type="EMBL" id="MFJ5446702.1"/>
    </source>
</evidence>
<dbReference type="PIRSF" id="PIRSF003085">
    <property type="entry name" value="CMAS"/>
    <property type="match status" value="1"/>
</dbReference>
<dbReference type="SUPFAM" id="SSF53335">
    <property type="entry name" value="S-adenosyl-L-methionine-dependent methyltransferases"/>
    <property type="match status" value="1"/>
</dbReference>
<dbReference type="GO" id="GO:0032259">
    <property type="term" value="P:methylation"/>
    <property type="evidence" value="ECO:0007669"/>
    <property type="project" value="UniProtKB-KW"/>
</dbReference>
<dbReference type="InterPro" id="IPR050723">
    <property type="entry name" value="CFA/CMAS"/>
</dbReference>
<comment type="similarity">
    <text evidence="1">Belongs to the CFA/CMAS family.</text>
</comment>
<evidence type="ECO:0000256" key="1">
    <source>
        <dbReference type="ARBA" id="ARBA00010815"/>
    </source>
</evidence>
<proteinExistence type="inferred from homology"/>
<accession>A0ABW8GMS6</accession>
<dbReference type="InterPro" id="IPR029063">
    <property type="entry name" value="SAM-dependent_MTases_sf"/>
</dbReference>
<evidence type="ECO:0000256" key="5">
    <source>
        <dbReference type="ARBA" id="ARBA00023098"/>
    </source>
</evidence>
<dbReference type="RefSeq" id="WP_400882524.1">
    <property type="nucleotide sequence ID" value="NZ_JBIWXY010000002.1"/>
</dbReference>
<dbReference type="PANTHER" id="PTHR43667:SF2">
    <property type="entry name" value="FATTY ACID C-METHYL TRANSFERASE"/>
    <property type="match status" value="1"/>
</dbReference>
<keyword evidence="5" id="KW-0443">Lipid metabolism</keyword>
<dbReference type="EMBL" id="JBIWXY010000002">
    <property type="protein sequence ID" value="MFJ5446702.1"/>
    <property type="molecule type" value="Genomic_DNA"/>
</dbReference>
<dbReference type="EC" id="2.1.1.-" evidence="6"/>
<dbReference type="InterPro" id="IPR003333">
    <property type="entry name" value="CMAS"/>
</dbReference>
<keyword evidence="3 6" id="KW-0808">Transferase</keyword>
<comment type="caution">
    <text evidence="6">The sequence shown here is derived from an EMBL/GenBank/DDBJ whole genome shotgun (WGS) entry which is preliminary data.</text>
</comment>
<keyword evidence="4" id="KW-0949">S-adenosyl-L-methionine</keyword>
<evidence type="ECO:0000256" key="4">
    <source>
        <dbReference type="ARBA" id="ARBA00022691"/>
    </source>
</evidence>
<sequence>MKSKSNRALSLQPATKLPLPGQIFFSMLDKLEHGMLDVTTPEGLVRSFGKTSSDVNAQLHIHDWQASHLILVQGDIGFAESVRRGWVSSPDLLALFRLAIHNQQVLEQAIHGKWWALLVRRLSHLWLHANSRSGSKRNIHAHYDLGNDFYQHWLDPSMTYSAAWFGKQREQSLEQAQHAKYQRILDELDAQPGQHILEIGCGWGGFAEYAAQRGFKVDGITLSPAQLAFAEQRIHRQGLDALVTLRLQDYRDLDGQYDHIVSIEMLEAVGETHWQRYFSILQHCLKPGGKVVIQCIDIADRYFPHYRSSTDFIQQFIFPGGMLPCPSSLYTHAQRAGLKVKRLQSFGQDYAHTLHLWHQRFMSQLSAIRAQGFDDAFIRLWEMYLKYCEAGFIEQRTDVKLWTLHRHQ</sequence>
<dbReference type="PANTHER" id="PTHR43667">
    <property type="entry name" value="CYCLOPROPANE-FATTY-ACYL-PHOSPHOLIPID SYNTHASE"/>
    <property type="match status" value="1"/>
</dbReference>
<protein>
    <submittedName>
        <fullName evidence="6">Class I SAM-dependent methyltransferase</fullName>
        <ecNumber evidence="6">2.1.1.-</ecNumber>
    </submittedName>
</protein>
<dbReference type="GO" id="GO:0008168">
    <property type="term" value="F:methyltransferase activity"/>
    <property type="evidence" value="ECO:0007669"/>
    <property type="project" value="UniProtKB-KW"/>
</dbReference>
<dbReference type="Pfam" id="PF02353">
    <property type="entry name" value="CMAS"/>
    <property type="match status" value="1"/>
</dbReference>
<evidence type="ECO:0000256" key="3">
    <source>
        <dbReference type="ARBA" id="ARBA00022679"/>
    </source>
</evidence>
<evidence type="ECO:0000313" key="7">
    <source>
        <dbReference type="Proteomes" id="UP001617669"/>
    </source>
</evidence>
<gene>
    <name evidence="6" type="ORF">ACIKP9_10730</name>
</gene>
<keyword evidence="7" id="KW-1185">Reference proteome</keyword>
<organism evidence="6 7">
    <name type="scientific">Methylobacillus methanolivorans</name>
    <dbReference type="NCBI Taxonomy" id="1848927"/>
    <lineage>
        <taxon>Bacteria</taxon>
        <taxon>Pseudomonadati</taxon>
        <taxon>Pseudomonadota</taxon>
        <taxon>Betaproteobacteria</taxon>
        <taxon>Nitrosomonadales</taxon>
        <taxon>Methylophilaceae</taxon>
        <taxon>Methylobacillus</taxon>
    </lineage>
</organism>
<dbReference type="CDD" id="cd02440">
    <property type="entry name" value="AdoMet_MTases"/>
    <property type="match status" value="1"/>
</dbReference>
<name>A0ABW8GMS6_9PROT</name>
<reference evidence="6 7" key="1">
    <citation type="submission" date="2024-11" db="EMBL/GenBank/DDBJ databases">
        <authorList>
            <person name="Kaparullina E.N."/>
            <person name="Delegan Y.A."/>
            <person name="Doronina N.V."/>
        </authorList>
    </citation>
    <scope>NUCLEOTIDE SEQUENCE [LARGE SCALE GENOMIC DNA]</scope>
    <source>
        <strain evidence="6 7">7sh_L</strain>
    </source>
</reference>